<feature type="compositionally biased region" description="Pro residues" evidence="16">
    <location>
        <begin position="971"/>
        <end position="982"/>
    </location>
</feature>
<comment type="catalytic activity">
    <reaction evidence="11">
        <text>Couples ATP hydrolysis with the unwinding of duplex DNA by translocating in the 3'-5' direction.</text>
        <dbReference type="EC" id="5.6.2.4"/>
    </reaction>
</comment>
<comment type="caution">
    <text evidence="19">The sequence shown here is derived from an EMBL/GenBank/DDBJ whole genome shotgun (WGS) entry which is preliminary data.</text>
</comment>
<dbReference type="EMBL" id="STGU01000003">
    <property type="protein sequence ID" value="THV37200.1"/>
    <property type="molecule type" value="Genomic_DNA"/>
</dbReference>
<dbReference type="NCBIfam" id="TIGR02784">
    <property type="entry name" value="addA_alphas"/>
    <property type="match status" value="1"/>
</dbReference>
<dbReference type="PROSITE" id="PS51198">
    <property type="entry name" value="UVRD_HELICASE_ATP_BIND"/>
    <property type="match status" value="1"/>
</dbReference>
<dbReference type="GO" id="GO:0000725">
    <property type="term" value="P:recombinational repair"/>
    <property type="evidence" value="ECO:0007669"/>
    <property type="project" value="TreeGrafter"/>
</dbReference>
<keyword evidence="1" id="KW-0540">Nuclease</keyword>
<dbReference type="Gene3D" id="3.90.320.10">
    <property type="match status" value="1"/>
</dbReference>
<feature type="domain" description="UvrD-like helicase C-terminal" evidence="18">
    <location>
        <begin position="532"/>
        <end position="814"/>
    </location>
</feature>
<dbReference type="InterPro" id="IPR038726">
    <property type="entry name" value="PDDEXK_AddAB-type"/>
</dbReference>
<evidence type="ECO:0000259" key="17">
    <source>
        <dbReference type="PROSITE" id="PS51198"/>
    </source>
</evidence>
<evidence type="ECO:0000256" key="13">
    <source>
        <dbReference type="ARBA" id="ARBA00034923"/>
    </source>
</evidence>
<dbReference type="SUPFAM" id="SSF52540">
    <property type="entry name" value="P-loop containing nucleoside triphosphate hydrolases"/>
    <property type="match status" value="1"/>
</dbReference>
<evidence type="ECO:0000256" key="1">
    <source>
        <dbReference type="ARBA" id="ARBA00022722"/>
    </source>
</evidence>
<protein>
    <recommendedName>
        <fullName evidence="12">DNA 3'-5' helicase</fullName>
        <ecNumber evidence="12">5.6.2.4</ecNumber>
    </recommendedName>
    <alternativeName>
        <fullName evidence="13">DNA 3'-5' helicase II</fullName>
    </alternativeName>
</protein>
<evidence type="ECO:0000256" key="7">
    <source>
        <dbReference type="ARBA" id="ARBA00022840"/>
    </source>
</evidence>
<keyword evidence="4 15" id="KW-0378">Hydrolase</keyword>
<dbReference type="Pfam" id="PF12705">
    <property type="entry name" value="PDDEXK_1"/>
    <property type="match status" value="1"/>
</dbReference>
<evidence type="ECO:0000256" key="3">
    <source>
        <dbReference type="ARBA" id="ARBA00022763"/>
    </source>
</evidence>
<evidence type="ECO:0000256" key="14">
    <source>
        <dbReference type="ARBA" id="ARBA00048988"/>
    </source>
</evidence>
<sequence>MSDQRFALDKLPTGNDPATWLGWTTLAQSRASHPGQSAWVSANAGSGKTHVLTQRVIRLLLAGARPSSILCLTYTKAAASEMSNRVFERLAEWATLDDRELAKRIAAIEQKEPDRATLAAARRLFAKALETPGGLKIQTIHAFCEALLHQFPLEANVAGHFNVLDDRAAVTVLAEARRSLLTATSTENDAALAEAFSQVLSIADESGLEGLIADTVANRHAIREFRQRAERAGGLDATLRKGLGIGPLESEISRAEDYWPLAGLSGGNFSRYIQLALEKGGEKVRAVAEVLERALVETDALERSKLLDQAFLTAQEAPKADSSLIAAAMTKVAPDLKDSVIAARDHVVAMRDRLRIFRMYEATRSALTLAVRLDTDYEELKKRRSQLDFEDLIVRTARLLTRGDVGAWVHYKLDQGIDHILVDEAQDTSPVQWDVIRSLREDFFTGLSARPGIRTFFAVGDEKQSIYSFQGARPEQFSQEARQTERAVTESGQSFNTVRLPLSFRSTQSVLAAVDQVFSLPENSRGLSASGDPVIHQSSRIGHPGTVDVWDMIAAEKQEKDEDWTAPFDATPESAPSAILARRVAHQISQIVGRETIIEKGNKRLIRPGDILVLVRKRDGFVNALTRALKRPYNIPVAGADRLKLTSHIAVQDMLALGRFLLLPGDDLSLASLLKSPLFNHSEDDLMALAAERPEAQSLWARLTALAETDLAWKTTSDRLTLFLEQAREYSVHDFYARVLSVHGGRRAYLGRLGSEVSDIIDEFLTFALSFETSGLPGLQSFVSTLEMEAPEVKREQDKERDEVRIMTVHASKGLEAPIVFLIDGGSKPFNSNHVAKLRIIETAEGLPFPIWVPSKSLGNSISAADMDRRKDQAEEEYRRLLYVAMTRAADRLIVGGYRGVQDTGEIWHKMIARSLSADETRCKPVEFSGPDGSWNGLRWSLGEADDDLPVTEERAEAEERHSLPQALWKPLPPPVSLPRPLSPSGAGSITVDEDEDALTASALFSTSEKADLALQRGRLIHRMLQNLPGFPEGERRAAAERYAERAARFWPAEQRQRLVSTVMAALEDEALHPLFDVGSRAEVSVMGTMRLKGELRAVSGRIDRMAVLGDRVIIADYKTNRNPPLEAAQAPLSYRVQLAIYREILQPLYPGKQIECWLIYTENGSLIRLDDALLQRSLADLETS</sequence>
<dbReference type="GO" id="GO:0005524">
    <property type="term" value="F:ATP binding"/>
    <property type="evidence" value="ECO:0007669"/>
    <property type="project" value="UniProtKB-UniRule"/>
</dbReference>
<dbReference type="InterPro" id="IPR027417">
    <property type="entry name" value="P-loop_NTPase"/>
</dbReference>
<dbReference type="InterPro" id="IPR014016">
    <property type="entry name" value="UvrD-like_ATP-bd"/>
</dbReference>
<evidence type="ECO:0000256" key="2">
    <source>
        <dbReference type="ARBA" id="ARBA00022741"/>
    </source>
</evidence>
<keyword evidence="9" id="KW-0234">DNA repair</keyword>
<evidence type="ECO:0000256" key="5">
    <source>
        <dbReference type="ARBA" id="ARBA00022806"/>
    </source>
</evidence>
<dbReference type="Pfam" id="PF00580">
    <property type="entry name" value="UvrD-helicase"/>
    <property type="match status" value="1"/>
</dbReference>
<dbReference type="InterPro" id="IPR014017">
    <property type="entry name" value="DNA_helicase_UvrD-like_C"/>
</dbReference>
<evidence type="ECO:0000256" key="10">
    <source>
        <dbReference type="ARBA" id="ARBA00023235"/>
    </source>
</evidence>
<evidence type="ECO:0000256" key="6">
    <source>
        <dbReference type="ARBA" id="ARBA00022839"/>
    </source>
</evidence>
<comment type="catalytic activity">
    <reaction evidence="14">
        <text>ATP + H2O = ADP + phosphate + H(+)</text>
        <dbReference type="Rhea" id="RHEA:13065"/>
        <dbReference type="ChEBI" id="CHEBI:15377"/>
        <dbReference type="ChEBI" id="CHEBI:15378"/>
        <dbReference type="ChEBI" id="CHEBI:30616"/>
        <dbReference type="ChEBI" id="CHEBI:43474"/>
        <dbReference type="ChEBI" id="CHEBI:456216"/>
        <dbReference type="EC" id="5.6.2.4"/>
    </reaction>
</comment>
<feature type="region of interest" description="Disordered" evidence="16">
    <location>
        <begin position="957"/>
        <end position="991"/>
    </location>
</feature>
<evidence type="ECO:0000256" key="4">
    <source>
        <dbReference type="ARBA" id="ARBA00022801"/>
    </source>
</evidence>
<name>A0A4S8PZU9_9HYPH</name>
<keyword evidence="3" id="KW-0227">DNA damage</keyword>
<proteinExistence type="predicted"/>
<evidence type="ECO:0000256" key="15">
    <source>
        <dbReference type="PROSITE-ProRule" id="PRU00560"/>
    </source>
</evidence>
<keyword evidence="7 15" id="KW-0067">ATP-binding</keyword>
<dbReference type="GO" id="GO:0033202">
    <property type="term" value="C:DNA helicase complex"/>
    <property type="evidence" value="ECO:0007669"/>
    <property type="project" value="TreeGrafter"/>
</dbReference>
<dbReference type="PROSITE" id="PS51217">
    <property type="entry name" value="UVRD_HELICASE_CTER"/>
    <property type="match status" value="1"/>
</dbReference>
<dbReference type="SUPFAM" id="SSF52980">
    <property type="entry name" value="Restriction endonuclease-like"/>
    <property type="match status" value="1"/>
</dbReference>
<evidence type="ECO:0000313" key="20">
    <source>
        <dbReference type="Proteomes" id="UP000307378"/>
    </source>
</evidence>
<keyword evidence="5 15" id="KW-0347">Helicase</keyword>
<dbReference type="GO" id="GO:0003677">
    <property type="term" value="F:DNA binding"/>
    <property type="evidence" value="ECO:0007669"/>
    <property type="project" value="UniProtKB-KW"/>
</dbReference>
<dbReference type="InterPro" id="IPR011604">
    <property type="entry name" value="PDDEXK-like_dom_sf"/>
</dbReference>
<dbReference type="EC" id="5.6.2.4" evidence="12"/>
<dbReference type="GO" id="GO:0005829">
    <property type="term" value="C:cytosol"/>
    <property type="evidence" value="ECO:0007669"/>
    <property type="project" value="TreeGrafter"/>
</dbReference>
<organism evidence="19 20">
    <name type="scientific">Rhizobium rosettiformans W3</name>
    <dbReference type="NCBI Taxonomy" id="538378"/>
    <lineage>
        <taxon>Bacteria</taxon>
        <taxon>Pseudomonadati</taxon>
        <taxon>Pseudomonadota</taxon>
        <taxon>Alphaproteobacteria</taxon>
        <taxon>Hyphomicrobiales</taxon>
        <taxon>Rhizobiaceae</taxon>
        <taxon>Rhizobium/Agrobacterium group</taxon>
        <taxon>Rhizobium</taxon>
    </lineage>
</organism>
<dbReference type="Proteomes" id="UP000307378">
    <property type="component" value="Unassembled WGS sequence"/>
</dbReference>
<keyword evidence="2 15" id="KW-0547">Nucleotide-binding</keyword>
<evidence type="ECO:0000256" key="8">
    <source>
        <dbReference type="ARBA" id="ARBA00023125"/>
    </source>
</evidence>
<evidence type="ECO:0000259" key="18">
    <source>
        <dbReference type="PROSITE" id="PS51217"/>
    </source>
</evidence>
<keyword evidence="8" id="KW-0238">DNA-binding</keyword>
<evidence type="ECO:0000313" key="19">
    <source>
        <dbReference type="EMBL" id="THV37200.1"/>
    </source>
</evidence>
<reference evidence="19 20" key="1">
    <citation type="submission" date="2019-04" db="EMBL/GenBank/DDBJ databases">
        <title>genome sequence of strain W3.</title>
        <authorList>
            <person name="Gao J."/>
            <person name="Sun J."/>
        </authorList>
    </citation>
    <scope>NUCLEOTIDE SEQUENCE [LARGE SCALE GENOMIC DNA]</scope>
    <source>
        <strain evidence="19 20">W3</strain>
    </source>
</reference>
<dbReference type="PANTHER" id="PTHR11070">
    <property type="entry name" value="UVRD / RECB / PCRA DNA HELICASE FAMILY MEMBER"/>
    <property type="match status" value="1"/>
</dbReference>
<feature type="binding site" evidence="15">
    <location>
        <begin position="42"/>
        <end position="49"/>
    </location>
    <ligand>
        <name>ATP</name>
        <dbReference type="ChEBI" id="CHEBI:30616"/>
    </ligand>
</feature>
<dbReference type="InterPro" id="IPR011335">
    <property type="entry name" value="Restrct_endonuc-II-like"/>
</dbReference>
<accession>A0A4S8PZU9</accession>
<dbReference type="InterPro" id="IPR014151">
    <property type="entry name" value="DNA_helicase_AddA"/>
</dbReference>
<evidence type="ECO:0000256" key="11">
    <source>
        <dbReference type="ARBA" id="ARBA00034617"/>
    </source>
</evidence>
<dbReference type="GO" id="GO:0004527">
    <property type="term" value="F:exonuclease activity"/>
    <property type="evidence" value="ECO:0007669"/>
    <property type="project" value="UniProtKB-KW"/>
</dbReference>
<dbReference type="InterPro" id="IPR000212">
    <property type="entry name" value="DNA_helicase_UvrD/REP"/>
</dbReference>
<evidence type="ECO:0000256" key="9">
    <source>
        <dbReference type="ARBA" id="ARBA00023204"/>
    </source>
</evidence>
<dbReference type="AlphaFoldDB" id="A0A4S8PZU9"/>
<feature type="domain" description="UvrD-like helicase ATP-binding" evidence="17">
    <location>
        <begin position="21"/>
        <end position="507"/>
    </location>
</feature>
<keyword evidence="6" id="KW-0269">Exonuclease</keyword>
<evidence type="ECO:0000256" key="16">
    <source>
        <dbReference type="SAM" id="MobiDB-lite"/>
    </source>
</evidence>
<gene>
    <name evidence="19" type="primary">addA</name>
    <name evidence="19" type="ORF">FAA86_06295</name>
</gene>
<dbReference type="RefSeq" id="WP_136539090.1">
    <property type="nucleotide sequence ID" value="NZ_STGU01000003.1"/>
</dbReference>
<dbReference type="PANTHER" id="PTHR11070:SF2">
    <property type="entry name" value="ATP-DEPENDENT DNA HELICASE SRS2"/>
    <property type="match status" value="1"/>
</dbReference>
<keyword evidence="10" id="KW-0413">Isomerase</keyword>
<evidence type="ECO:0000256" key="12">
    <source>
        <dbReference type="ARBA" id="ARBA00034808"/>
    </source>
</evidence>
<dbReference type="Gene3D" id="1.10.486.10">
    <property type="entry name" value="PCRA, domain 4"/>
    <property type="match status" value="1"/>
</dbReference>
<dbReference type="GO" id="GO:0043138">
    <property type="term" value="F:3'-5' DNA helicase activity"/>
    <property type="evidence" value="ECO:0007669"/>
    <property type="project" value="UniProtKB-EC"/>
</dbReference>
<dbReference type="Gene3D" id="3.40.50.300">
    <property type="entry name" value="P-loop containing nucleotide triphosphate hydrolases"/>
    <property type="match status" value="4"/>
</dbReference>
<dbReference type="Pfam" id="PF13361">
    <property type="entry name" value="UvrD_C"/>
    <property type="match status" value="1"/>
</dbReference>